<feature type="chain" id="PRO_5031651198" description="Phosphatidylserine decarboxylase alpha chain" evidence="12">
    <location>
        <begin position="247"/>
        <end position="296"/>
    </location>
</feature>
<dbReference type="RefSeq" id="WP_052154187.1">
    <property type="nucleotide sequence ID" value="NZ_JACEIP010000002.1"/>
</dbReference>
<dbReference type="GO" id="GO:0006646">
    <property type="term" value="P:phosphatidylethanolamine biosynthetic process"/>
    <property type="evidence" value="ECO:0007669"/>
    <property type="project" value="UniProtKB-UniRule"/>
</dbReference>
<keyword evidence="4 12" id="KW-0210">Decarboxylase</keyword>
<feature type="active site" description="Charge relay system; for autoendoproteolytic cleavage activity" evidence="12">
    <location>
        <position position="86"/>
    </location>
</feature>
<dbReference type="InterPro" id="IPR003817">
    <property type="entry name" value="PS_Dcarbxylase"/>
</dbReference>
<sequence>MKQTVSTMFWRCLPKKAISRLMGKFARHPLSRHLIPVYIRYFDIDLEPVRKPLHEFQNLLDFFVRELTPEARPIAAGDDVIVSPVDGTVSQAGQIEKGTLIQAKGVDYSLDQLLNDHPSFVRKLQGGQFLTIYLSPRDYHRIHMPVEGVIRECSYIPGELYPVNETGVNLFPGLFTINERIVSYIETQFGWMALVKVGATNVGSIKVEYDDNIVTNPDCKCAAFHKCYQSPQVLDKGAELGRFEFGSTVILLFEPKSIKWMISPEPGIKLKMGQAIAEAVKKKEDDRDASPHVDSP</sequence>
<gene>
    <name evidence="12 13" type="primary">psd</name>
    <name evidence="13" type="ORF">H1164_02175</name>
</gene>
<dbReference type="InterPro" id="IPR033177">
    <property type="entry name" value="PSD-B"/>
</dbReference>
<reference evidence="13 14" key="1">
    <citation type="submission" date="2020-07" db="EMBL/GenBank/DDBJ databases">
        <authorList>
            <person name="Feng H."/>
        </authorList>
    </citation>
    <scope>NUCLEOTIDE SEQUENCE [LARGE SCALE GENOMIC DNA]</scope>
    <source>
        <strain evidence="14">s-11</strain>
    </source>
</reference>
<evidence type="ECO:0000256" key="9">
    <source>
        <dbReference type="ARBA" id="ARBA00023239"/>
    </source>
</evidence>
<feature type="active site" description="Schiff-base intermediate with substrate; via pyruvic acid; for decarboxylase activity" evidence="12">
    <location>
        <position position="247"/>
    </location>
</feature>
<evidence type="ECO:0000256" key="4">
    <source>
        <dbReference type="ARBA" id="ARBA00022793"/>
    </source>
</evidence>
<keyword evidence="5 12" id="KW-0443">Lipid metabolism</keyword>
<keyword evidence="14" id="KW-1185">Reference proteome</keyword>
<dbReference type="GO" id="GO:0004609">
    <property type="term" value="F:phosphatidylserine decarboxylase activity"/>
    <property type="evidence" value="ECO:0007669"/>
    <property type="project" value="UniProtKB-UniRule"/>
</dbReference>
<feature type="site" description="Cleavage (non-hydrolytic); by autocatalysis" evidence="12">
    <location>
        <begin position="246"/>
        <end position="247"/>
    </location>
</feature>
<dbReference type="EC" id="4.1.1.65" evidence="12"/>
<keyword evidence="7 12" id="KW-0865">Zymogen</keyword>
<comment type="caution">
    <text evidence="13">The sequence shown here is derived from an EMBL/GenBank/DDBJ whole genome shotgun (WGS) entry which is preliminary data.</text>
</comment>
<evidence type="ECO:0000256" key="3">
    <source>
        <dbReference type="ARBA" id="ARBA00022516"/>
    </source>
</evidence>
<keyword evidence="6 12" id="KW-0472">Membrane</keyword>
<dbReference type="Pfam" id="PF02666">
    <property type="entry name" value="PS_Dcarbxylase"/>
    <property type="match status" value="1"/>
</dbReference>
<evidence type="ECO:0000256" key="2">
    <source>
        <dbReference type="ARBA" id="ARBA00022475"/>
    </source>
</evidence>
<keyword evidence="9 12" id="KW-0456">Lyase</keyword>
<accession>A0A7W2AHH6</accession>
<feature type="modified residue" description="Pyruvic acid (Ser); by autocatalysis" evidence="12">
    <location>
        <position position="247"/>
    </location>
</feature>
<feature type="active site" description="Charge relay system; for autoendoproteolytic cleavage activity" evidence="12">
    <location>
        <position position="247"/>
    </location>
</feature>
<comment type="subunit">
    <text evidence="12">Heterodimer of a large membrane-associated beta subunit and a small pyruvoyl-containing alpha subunit.</text>
</comment>
<keyword evidence="10 12" id="KW-1208">Phospholipid metabolism</keyword>
<protein>
    <recommendedName>
        <fullName evidence="12">Phosphatidylserine decarboxylase proenzyme</fullName>
        <ecNumber evidence="12">4.1.1.65</ecNumber>
    </recommendedName>
    <component>
        <recommendedName>
            <fullName evidence="12">Phosphatidylserine decarboxylase alpha chain</fullName>
        </recommendedName>
    </component>
    <component>
        <recommendedName>
            <fullName evidence="12">Phosphatidylserine decarboxylase beta chain</fullName>
        </recommendedName>
    </component>
</protein>
<dbReference type="PANTHER" id="PTHR10067:SF6">
    <property type="entry name" value="PHOSPHATIDYLSERINE DECARBOXYLASE PROENZYME, MITOCHONDRIAL"/>
    <property type="match status" value="1"/>
</dbReference>
<keyword evidence="3 12" id="KW-0444">Lipid biosynthesis</keyword>
<evidence type="ECO:0000256" key="1">
    <source>
        <dbReference type="ARBA" id="ARBA00005189"/>
    </source>
</evidence>
<keyword evidence="2 12" id="KW-1003">Cell membrane</keyword>
<keyword evidence="11 12" id="KW-0670">Pyruvate</keyword>
<dbReference type="InterPro" id="IPR033178">
    <property type="entry name" value="PSD_type1_pro"/>
</dbReference>
<keyword evidence="8 12" id="KW-0594">Phospholipid biosynthesis</keyword>
<comment type="catalytic activity">
    <reaction evidence="12">
        <text>a 1,2-diacyl-sn-glycero-3-phospho-L-serine + H(+) = a 1,2-diacyl-sn-glycero-3-phosphoethanolamine + CO2</text>
        <dbReference type="Rhea" id="RHEA:20828"/>
        <dbReference type="ChEBI" id="CHEBI:15378"/>
        <dbReference type="ChEBI" id="CHEBI:16526"/>
        <dbReference type="ChEBI" id="CHEBI:57262"/>
        <dbReference type="ChEBI" id="CHEBI:64612"/>
        <dbReference type="EC" id="4.1.1.65"/>
    </reaction>
</comment>
<evidence type="ECO:0000256" key="11">
    <source>
        <dbReference type="ARBA" id="ARBA00023317"/>
    </source>
</evidence>
<comment type="pathway">
    <text evidence="1">Lipid metabolism.</text>
</comment>
<comment type="subcellular location">
    <subcellularLocation>
        <location evidence="12">Cell membrane</location>
        <topology evidence="12">Peripheral membrane protein</topology>
    </subcellularLocation>
</comment>
<dbReference type="NCBIfam" id="TIGR00163">
    <property type="entry name" value="PS_decarb"/>
    <property type="match status" value="1"/>
</dbReference>
<feature type="chain" id="PRO_5031651199" description="Phosphatidylserine decarboxylase beta chain" evidence="12">
    <location>
        <begin position="1"/>
        <end position="246"/>
    </location>
</feature>
<evidence type="ECO:0000256" key="10">
    <source>
        <dbReference type="ARBA" id="ARBA00023264"/>
    </source>
</evidence>
<comment type="pathway">
    <text evidence="12">Phospholipid metabolism; phosphatidylethanolamine biosynthesis; phosphatidylethanolamine from CDP-diacylglycerol: step 2/2.</text>
</comment>
<evidence type="ECO:0000256" key="12">
    <source>
        <dbReference type="HAMAP-Rule" id="MF_00662"/>
    </source>
</evidence>
<dbReference type="GO" id="GO:0005886">
    <property type="term" value="C:plasma membrane"/>
    <property type="evidence" value="ECO:0007669"/>
    <property type="project" value="UniProtKB-SubCell"/>
</dbReference>
<dbReference type="Proteomes" id="UP000530514">
    <property type="component" value="Unassembled WGS sequence"/>
</dbReference>
<comment type="PTM">
    <text evidence="12">Is synthesized initially as an inactive proenzyme. Formation of the active enzyme involves a self-maturation process in which the active site pyruvoyl group is generated from an internal serine residue via an autocatalytic post-translational modification. Two non-identical subunits are generated from the proenzyme in this reaction, and the pyruvate is formed at the N-terminus of the alpha chain, which is derived from the carboxyl end of the proenzyme. The autoendoproteolytic cleavage occurs by a canonical serine protease mechanism, in which the side chain hydroxyl group of the serine supplies its oxygen atom to form the C-terminus of the beta chain, while the remainder of the serine residue undergoes an oxidative deamination to produce ammonia and the pyruvoyl prosthetic group on the alpha chain. During this reaction, the Ser that is part of the protease active site of the proenzyme becomes the pyruvoyl prosthetic group, which constitutes an essential element of the active site of the mature decarboxylase.</text>
</comment>
<proteinExistence type="inferred from homology"/>
<dbReference type="HAMAP" id="MF_00662">
    <property type="entry name" value="PS_decarb_PSD_B_type1"/>
    <property type="match status" value="1"/>
</dbReference>
<evidence type="ECO:0000313" key="14">
    <source>
        <dbReference type="Proteomes" id="UP000530514"/>
    </source>
</evidence>
<organism evidence="13 14">
    <name type="scientific">Thermoactinomyces daqus</name>
    <dbReference type="NCBI Taxonomy" id="1329516"/>
    <lineage>
        <taxon>Bacteria</taxon>
        <taxon>Bacillati</taxon>
        <taxon>Bacillota</taxon>
        <taxon>Bacilli</taxon>
        <taxon>Bacillales</taxon>
        <taxon>Thermoactinomycetaceae</taxon>
        <taxon>Thermoactinomyces</taxon>
    </lineage>
</organism>
<evidence type="ECO:0000256" key="6">
    <source>
        <dbReference type="ARBA" id="ARBA00023136"/>
    </source>
</evidence>
<comment type="cofactor">
    <cofactor evidence="12">
        <name>pyruvate</name>
        <dbReference type="ChEBI" id="CHEBI:15361"/>
    </cofactor>
    <text evidence="12">Binds 1 pyruvoyl group covalently per subunit.</text>
</comment>
<name>A0A7W2AHH6_9BACL</name>
<evidence type="ECO:0000313" key="13">
    <source>
        <dbReference type="EMBL" id="MBA4541709.1"/>
    </source>
</evidence>
<dbReference type="PANTHER" id="PTHR10067">
    <property type="entry name" value="PHOSPHATIDYLSERINE DECARBOXYLASE"/>
    <property type="match status" value="1"/>
</dbReference>
<comment type="function">
    <text evidence="12">Catalyzes the formation of phosphatidylethanolamine (PtdEtn) from phosphatidylserine (PtdSer).</text>
</comment>
<dbReference type="OrthoDB" id="9802030at2"/>
<feature type="active site" description="Charge relay system; for autoendoproteolytic cleavage activity" evidence="12">
    <location>
        <position position="143"/>
    </location>
</feature>
<dbReference type="EMBL" id="JACEIP010000002">
    <property type="protein sequence ID" value="MBA4541709.1"/>
    <property type="molecule type" value="Genomic_DNA"/>
</dbReference>
<evidence type="ECO:0000256" key="5">
    <source>
        <dbReference type="ARBA" id="ARBA00023098"/>
    </source>
</evidence>
<evidence type="ECO:0000256" key="8">
    <source>
        <dbReference type="ARBA" id="ARBA00023209"/>
    </source>
</evidence>
<dbReference type="UniPathway" id="UPA00558">
    <property type="reaction ID" value="UER00616"/>
</dbReference>
<comment type="similarity">
    <text evidence="12">Belongs to the phosphatidylserine decarboxylase family. PSD-B subfamily. Prokaryotic type I sub-subfamily.</text>
</comment>
<dbReference type="AlphaFoldDB" id="A0A7W2AHH6"/>
<evidence type="ECO:0000256" key="7">
    <source>
        <dbReference type="ARBA" id="ARBA00023145"/>
    </source>
</evidence>